<gene>
    <name evidence="2" type="ORF">niasHT_030572</name>
</gene>
<dbReference type="PROSITE" id="PS50297">
    <property type="entry name" value="ANK_REP_REGION"/>
    <property type="match status" value="1"/>
</dbReference>
<dbReference type="InterPro" id="IPR036770">
    <property type="entry name" value="Ankyrin_rpt-contain_sf"/>
</dbReference>
<dbReference type="SMART" id="SM00248">
    <property type="entry name" value="ANK"/>
    <property type="match status" value="1"/>
</dbReference>
<reference evidence="2 3" key="1">
    <citation type="submission" date="2024-10" db="EMBL/GenBank/DDBJ databases">
        <authorList>
            <person name="Kim D."/>
        </authorList>
    </citation>
    <scope>NUCLEOTIDE SEQUENCE [LARGE SCALE GENOMIC DNA]</scope>
    <source>
        <strain evidence="2">BH-2024</strain>
    </source>
</reference>
<evidence type="ECO:0000313" key="2">
    <source>
        <dbReference type="EMBL" id="KAL3082558.1"/>
    </source>
</evidence>
<name>A0ABD2ISM7_9BILA</name>
<evidence type="ECO:0000256" key="1">
    <source>
        <dbReference type="PROSITE-ProRule" id="PRU00023"/>
    </source>
</evidence>
<keyword evidence="3" id="KW-1185">Reference proteome</keyword>
<sequence length="91" mass="10017">MDLIEACQVGNIDMAQSLVLQQGDNIQDGDIHVSSCPRRNLEGRDAEGWTSLAHAVLFKHIDVIRLLVESGANVGAFDNDTLRWMLTIAIN</sequence>
<dbReference type="Proteomes" id="UP001620626">
    <property type="component" value="Unassembled WGS sequence"/>
</dbReference>
<evidence type="ECO:0008006" key="4">
    <source>
        <dbReference type="Google" id="ProtNLM"/>
    </source>
</evidence>
<dbReference type="SUPFAM" id="SSF48403">
    <property type="entry name" value="Ankyrin repeat"/>
    <property type="match status" value="1"/>
</dbReference>
<organism evidence="2 3">
    <name type="scientific">Heterodera trifolii</name>
    <dbReference type="NCBI Taxonomy" id="157864"/>
    <lineage>
        <taxon>Eukaryota</taxon>
        <taxon>Metazoa</taxon>
        <taxon>Ecdysozoa</taxon>
        <taxon>Nematoda</taxon>
        <taxon>Chromadorea</taxon>
        <taxon>Rhabditida</taxon>
        <taxon>Tylenchina</taxon>
        <taxon>Tylenchomorpha</taxon>
        <taxon>Tylenchoidea</taxon>
        <taxon>Heteroderidae</taxon>
        <taxon>Heteroderinae</taxon>
        <taxon>Heterodera</taxon>
    </lineage>
</organism>
<evidence type="ECO:0000313" key="3">
    <source>
        <dbReference type="Proteomes" id="UP001620626"/>
    </source>
</evidence>
<dbReference type="EMBL" id="JBICBT010001106">
    <property type="protein sequence ID" value="KAL3082558.1"/>
    <property type="molecule type" value="Genomic_DNA"/>
</dbReference>
<dbReference type="Gene3D" id="1.25.40.20">
    <property type="entry name" value="Ankyrin repeat-containing domain"/>
    <property type="match status" value="1"/>
</dbReference>
<protein>
    <recommendedName>
        <fullName evidence="4">Ankyrin repeat protein</fullName>
    </recommendedName>
</protein>
<proteinExistence type="predicted"/>
<dbReference type="AlphaFoldDB" id="A0ABD2ISM7"/>
<comment type="caution">
    <text evidence="2">The sequence shown here is derived from an EMBL/GenBank/DDBJ whole genome shotgun (WGS) entry which is preliminary data.</text>
</comment>
<feature type="repeat" description="ANK" evidence="1">
    <location>
        <begin position="47"/>
        <end position="79"/>
    </location>
</feature>
<accession>A0ABD2ISM7</accession>
<keyword evidence="1" id="KW-0040">ANK repeat</keyword>
<dbReference type="Pfam" id="PF12796">
    <property type="entry name" value="Ank_2"/>
    <property type="match status" value="1"/>
</dbReference>
<dbReference type="InterPro" id="IPR002110">
    <property type="entry name" value="Ankyrin_rpt"/>
</dbReference>
<dbReference type="PROSITE" id="PS50088">
    <property type="entry name" value="ANK_REPEAT"/>
    <property type="match status" value="1"/>
</dbReference>